<keyword evidence="2" id="KW-1185">Reference proteome</keyword>
<name>A0ACC1L6D8_9FUNG</name>
<gene>
    <name evidence="1" type="ORF">H4S07_004757</name>
</gene>
<evidence type="ECO:0000313" key="1">
    <source>
        <dbReference type="EMBL" id="KAJ2802176.1"/>
    </source>
</evidence>
<proteinExistence type="predicted"/>
<accession>A0ACC1L6D8</accession>
<comment type="caution">
    <text evidence="1">The sequence shown here is derived from an EMBL/GenBank/DDBJ whole genome shotgun (WGS) entry which is preliminary data.</text>
</comment>
<reference evidence="1" key="1">
    <citation type="submission" date="2022-07" db="EMBL/GenBank/DDBJ databases">
        <title>Phylogenomic reconstructions and comparative analyses of Kickxellomycotina fungi.</title>
        <authorList>
            <person name="Reynolds N.K."/>
            <person name="Stajich J.E."/>
            <person name="Barry K."/>
            <person name="Grigoriev I.V."/>
            <person name="Crous P."/>
            <person name="Smith M.E."/>
        </authorList>
    </citation>
    <scope>NUCLEOTIDE SEQUENCE</scope>
    <source>
        <strain evidence="1">CBS 102833</strain>
    </source>
</reference>
<organism evidence="1 2">
    <name type="scientific">Coemansia furcata</name>
    <dbReference type="NCBI Taxonomy" id="417177"/>
    <lineage>
        <taxon>Eukaryota</taxon>
        <taxon>Fungi</taxon>
        <taxon>Fungi incertae sedis</taxon>
        <taxon>Zoopagomycota</taxon>
        <taxon>Kickxellomycotina</taxon>
        <taxon>Kickxellomycetes</taxon>
        <taxon>Kickxellales</taxon>
        <taxon>Kickxellaceae</taxon>
        <taxon>Coemansia</taxon>
    </lineage>
</organism>
<dbReference type="Proteomes" id="UP001140096">
    <property type="component" value="Unassembled WGS sequence"/>
</dbReference>
<evidence type="ECO:0000313" key="2">
    <source>
        <dbReference type="Proteomes" id="UP001140096"/>
    </source>
</evidence>
<dbReference type="EMBL" id="JANBUP010002040">
    <property type="protein sequence ID" value="KAJ2802176.1"/>
    <property type="molecule type" value="Genomic_DNA"/>
</dbReference>
<protein>
    <submittedName>
        <fullName evidence="1">Uncharacterized protein</fullName>
    </submittedName>
</protein>
<feature type="non-terminal residue" evidence="1">
    <location>
        <position position="250"/>
    </location>
</feature>
<sequence>MGCQEESDPLKQVQPAAPTTDKRNTILPEISVLTTEHEVLVRSTSQDSLSSNIPSYMHTPAEPYEEHGALSTLTGSKSLLAAAVINSQVTSSHVQEKSLDAAVASLQSIVSGAVMVPASVWYLVSHQWYSAWQESVTGMIQAGVGPIDNSPIADDDGELLPGLKLGAELEAVPEAAWLRMVEMYGLRGQNMAIRRVVVMQDECNGDGSCTARAMLDLYPPSVFVAPKEALDSPSHNESSTCRIGISLGAS</sequence>